<evidence type="ECO:0000256" key="1">
    <source>
        <dbReference type="SAM" id="SignalP"/>
    </source>
</evidence>
<sequence length="165" mass="18933">MTRVSLRLVIVISPYELALATRHSGSGDDDETGWLDIRVYMDRQRRDLDLIPSSMDIPTKFGAELSRHDVPEAFRPCSLPKCPNFVMCRGCFPYHFSTRDRRAWTKCIRTLMCCFFLRDQNKNSSFSSRASPVRIQGGLVLLLPLPFLRALDSSFPQYQSLGSFF</sequence>
<keyword evidence="1" id="KW-0732">Signal</keyword>
<dbReference type="Proteomes" id="UP001175226">
    <property type="component" value="Unassembled WGS sequence"/>
</dbReference>
<keyword evidence="3" id="KW-1185">Reference proteome</keyword>
<feature type="chain" id="PRO_5041428256" evidence="1">
    <location>
        <begin position="21"/>
        <end position="165"/>
    </location>
</feature>
<evidence type="ECO:0000313" key="3">
    <source>
        <dbReference type="Proteomes" id="UP001175226"/>
    </source>
</evidence>
<comment type="caution">
    <text evidence="2">The sequence shown here is derived from an EMBL/GenBank/DDBJ whole genome shotgun (WGS) entry which is preliminary data.</text>
</comment>
<organism evidence="2 3">
    <name type="scientific">Armillaria borealis</name>
    <dbReference type="NCBI Taxonomy" id="47425"/>
    <lineage>
        <taxon>Eukaryota</taxon>
        <taxon>Fungi</taxon>
        <taxon>Dikarya</taxon>
        <taxon>Basidiomycota</taxon>
        <taxon>Agaricomycotina</taxon>
        <taxon>Agaricomycetes</taxon>
        <taxon>Agaricomycetidae</taxon>
        <taxon>Agaricales</taxon>
        <taxon>Marasmiineae</taxon>
        <taxon>Physalacriaceae</taxon>
        <taxon>Armillaria</taxon>
    </lineage>
</organism>
<feature type="signal peptide" evidence="1">
    <location>
        <begin position="1"/>
        <end position="20"/>
    </location>
</feature>
<dbReference type="EMBL" id="JAUEPT010000001">
    <property type="protein sequence ID" value="KAK0456945.1"/>
    <property type="molecule type" value="Genomic_DNA"/>
</dbReference>
<reference evidence="2" key="1">
    <citation type="submission" date="2023-06" db="EMBL/GenBank/DDBJ databases">
        <authorList>
            <consortium name="Lawrence Berkeley National Laboratory"/>
            <person name="Ahrendt S."/>
            <person name="Sahu N."/>
            <person name="Indic B."/>
            <person name="Wong-Bajracharya J."/>
            <person name="Merenyi Z."/>
            <person name="Ke H.-M."/>
            <person name="Monk M."/>
            <person name="Kocsube S."/>
            <person name="Drula E."/>
            <person name="Lipzen A."/>
            <person name="Balint B."/>
            <person name="Henrissat B."/>
            <person name="Andreopoulos B."/>
            <person name="Martin F.M."/>
            <person name="Harder C.B."/>
            <person name="Rigling D."/>
            <person name="Ford K.L."/>
            <person name="Foster G.D."/>
            <person name="Pangilinan J."/>
            <person name="Papanicolaou A."/>
            <person name="Barry K."/>
            <person name="LaButti K."/>
            <person name="Viragh M."/>
            <person name="Koriabine M."/>
            <person name="Yan M."/>
            <person name="Riley R."/>
            <person name="Champramary S."/>
            <person name="Plett K.L."/>
            <person name="Tsai I.J."/>
            <person name="Slot J."/>
            <person name="Sipos G."/>
            <person name="Plett J."/>
            <person name="Nagy L.G."/>
            <person name="Grigoriev I.V."/>
        </authorList>
    </citation>
    <scope>NUCLEOTIDE SEQUENCE</scope>
    <source>
        <strain evidence="2">FPL87.14</strain>
    </source>
</reference>
<gene>
    <name evidence="2" type="ORF">EV421DRAFT_102692</name>
</gene>
<accession>A0AA39KBI7</accession>
<evidence type="ECO:0000313" key="2">
    <source>
        <dbReference type="EMBL" id="KAK0456945.1"/>
    </source>
</evidence>
<dbReference type="AlphaFoldDB" id="A0AA39KBI7"/>
<name>A0AA39KBI7_9AGAR</name>
<protein>
    <submittedName>
        <fullName evidence="2">Uncharacterized protein</fullName>
    </submittedName>
</protein>
<proteinExistence type="predicted"/>